<dbReference type="PATRIC" id="fig|1121022.4.peg.1018"/>
<dbReference type="Gene3D" id="3.40.710.10">
    <property type="entry name" value="DD-peptidase/beta-lactamase superfamily"/>
    <property type="match status" value="1"/>
</dbReference>
<name>V4PID5_9CAUL</name>
<dbReference type="InterPro" id="IPR012338">
    <property type="entry name" value="Beta-lactam/transpept-like"/>
</dbReference>
<evidence type="ECO:0000259" key="1">
    <source>
        <dbReference type="Pfam" id="PF00144"/>
    </source>
</evidence>
<dbReference type="Proteomes" id="UP000017837">
    <property type="component" value="Unassembled WGS sequence"/>
</dbReference>
<dbReference type="PANTHER" id="PTHR43319:SF3">
    <property type="entry name" value="BETA-LACTAMASE-RELATED DOMAIN-CONTAINING PROTEIN"/>
    <property type="match status" value="1"/>
</dbReference>
<dbReference type="InterPro" id="IPR052907">
    <property type="entry name" value="Beta-lactamase/esterase"/>
</dbReference>
<dbReference type="PANTHER" id="PTHR43319">
    <property type="entry name" value="BETA-LACTAMASE-RELATED"/>
    <property type="match status" value="1"/>
</dbReference>
<evidence type="ECO:0000313" key="2">
    <source>
        <dbReference type="EMBL" id="ESQ93702.1"/>
    </source>
</evidence>
<gene>
    <name evidence="2" type="ORF">ABENE_05120</name>
</gene>
<feature type="domain" description="Beta-lactamase-related" evidence="1">
    <location>
        <begin position="24"/>
        <end position="358"/>
    </location>
</feature>
<dbReference type="OrthoDB" id="5705574at2"/>
<dbReference type="EMBL" id="AWGB01000007">
    <property type="protein sequence ID" value="ESQ93702.1"/>
    <property type="molecule type" value="Genomic_DNA"/>
</dbReference>
<dbReference type="Pfam" id="PF00144">
    <property type="entry name" value="Beta-lactamase"/>
    <property type="match status" value="1"/>
</dbReference>
<dbReference type="RefSeq" id="WP_018081725.1">
    <property type="nucleotide sequence ID" value="NZ_AQWM01000007.1"/>
</dbReference>
<dbReference type="eggNOG" id="COG1680">
    <property type="taxonomic scope" value="Bacteria"/>
</dbReference>
<dbReference type="AlphaFoldDB" id="V4PID5"/>
<evidence type="ECO:0000313" key="3">
    <source>
        <dbReference type="Proteomes" id="UP000017837"/>
    </source>
</evidence>
<accession>V4PID5</accession>
<dbReference type="STRING" id="1121022.GCA_000376105_02061"/>
<dbReference type="SUPFAM" id="SSF56601">
    <property type="entry name" value="beta-lactamase/transpeptidase-like"/>
    <property type="match status" value="1"/>
</dbReference>
<sequence>MAESPLEIGGVCPPKFAAVKDAFAANFKEGKERGARFSAVIEGEAMLDIWAGQADREGAVPFSDSTLTPVFSTGKAVMAVLIARLVEAGKLDYETPVSHYWPEFGQNGKAGITVGQLISHQGGLPGFSPPQDPMIWFDVEATLKALCEQAPLWTPGEGSGYHPIAGGYLLGEVFRRVDGRSMGTALSEDIAGKFGLDLMIGTPDAYAPRIAVMQKPTTAPDLGTLDAIKQAAFLDKGSAPAGKGSADWRRMEIPSANTHATALSLAQFMGIVASGGSLQGQRILSVSTLGQATRERVYGQDRVLPFKLSWAAGFLRNTGLKIYGPNDRALGHSGWGGSCAMADPEKRLSVGYVMNKQSAYLIGDPRPVGLIDKLYGCL</sequence>
<proteinExistence type="predicted"/>
<comment type="caution">
    <text evidence="2">The sequence shown here is derived from an EMBL/GenBank/DDBJ whole genome shotgun (WGS) entry which is preliminary data.</text>
</comment>
<dbReference type="InterPro" id="IPR001466">
    <property type="entry name" value="Beta-lactam-related"/>
</dbReference>
<keyword evidence="3" id="KW-1185">Reference proteome</keyword>
<reference evidence="2 3" key="1">
    <citation type="journal article" date="2014" name="Nature">
        <title>Sequential evolution of bacterial morphology by co-option of a developmental regulator.</title>
        <authorList>
            <person name="Jiang C."/>
            <person name="Brown P.J."/>
            <person name="Ducret A."/>
            <person name="Brun Y.V."/>
        </authorList>
    </citation>
    <scope>NUCLEOTIDE SEQUENCE [LARGE SCALE GENOMIC DNA]</scope>
    <source>
        <strain evidence="2 3">DSM 16100</strain>
    </source>
</reference>
<organism evidence="2 3">
    <name type="scientific">Asticcacaulis benevestitus DSM 16100 = ATCC BAA-896</name>
    <dbReference type="NCBI Taxonomy" id="1121022"/>
    <lineage>
        <taxon>Bacteria</taxon>
        <taxon>Pseudomonadati</taxon>
        <taxon>Pseudomonadota</taxon>
        <taxon>Alphaproteobacteria</taxon>
        <taxon>Caulobacterales</taxon>
        <taxon>Caulobacteraceae</taxon>
        <taxon>Asticcacaulis</taxon>
    </lineage>
</organism>
<protein>
    <recommendedName>
        <fullName evidence="1">Beta-lactamase-related domain-containing protein</fullName>
    </recommendedName>
</protein>